<comment type="similarity">
    <text evidence="1">Belongs to the RutC family.</text>
</comment>
<dbReference type="PANTHER" id="PTHR11803">
    <property type="entry name" value="2-IMINOBUTANOATE/2-IMINOPROPANOATE DEAMINASE RIDA"/>
    <property type="match status" value="1"/>
</dbReference>
<dbReference type="InterPro" id="IPR006056">
    <property type="entry name" value="RidA"/>
</dbReference>
<dbReference type="GO" id="GO:0005829">
    <property type="term" value="C:cytosol"/>
    <property type="evidence" value="ECO:0007669"/>
    <property type="project" value="TreeGrafter"/>
</dbReference>
<evidence type="ECO:0000313" key="2">
    <source>
        <dbReference type="EMBL" id="AOV07315.1"/>
    </source>
</evidence>
<dbReference type="NCBIfam" id="TIGR00004">
    <property type="entry name" value="Rid family detoxifying hydrolase"/>
    <property type="match status" value="1"/>
</dbReference>
<evidence type="ECO:0000313" key="3">
    <source>
        <dbReference type="Proteomes" id="UP000185746"/>
    </source>
</evidence>
<dbReference type="CDD" id="cd00448">
    <property type="entry name" value="YjgF_YER057c_UK114_family"/>
    <property type="match status" value="3"/>
</dbReference>
<gene>
    <name evidence="2" type="ORF">BI350_07010</name>
</gene>
<protein>
    <submittedName>
        <fullName evidence="2">Reactive intermediate/imine deaminase</fullName>
    </submittedName>
</protein>
<dbReference type="KEGG" id="surl:BI350_07010"/>
<dbReference type="Pfam" id="PF01042">
    <property type="entry name" value="Ribonuc_L-PSP"/>
    <property type="match status" value="3"/>
</dbReference>
<sequence>MCGFNAVLARSTKNAPSSIGPYSQTVAFSHYNYLSAQLPLDAKTGELIAGGIKEQAEQCLKNIKAIVDSIDHVMSDIVKITVFVKDINDAYAVDEVYNTFFPTYVPARTMVEVAALPMDALVQIEALVSNGEGTIPNAPQAGDLIKLTNNTENAPTSLLSTQTVSFSHYNNLSAQLPIDPKTGRLVAGGVKEQTGQCLKNIKAILESIDVPFDDIVKINIYLKNLSDIEAVNEVYTTFFPDSAIARSAAYVPARTTVAASALPMDALVQIEAVVSHGDGTPPQAVEDRHGIVIWANNTENAPKSSLSTQTVAFSHYNHLSAQLPLDAKTGELVAGGVKEQAEQCLKNIKAIVESIDHVMDDVVNVNIFVKNIADIDAIDEVYTTFFPGGIPARRTVGVSALPKDALVQIDAVVSNAEGTPPKA</sequence>
<organism evidence="2 3">
    <name type="scientific">Sporosarcina ureilytica</name>
    <dbReference type="NCBI Taxonomy" id="298596"/>
    <lineage>
        <taxon>Bacteria</taxon>
        <taxon>Bacillati</taxon>
        <taxon>Bacillota</taxon>
        <taxon>Bacilli</taxon>
        <taxon>Bacillales</taxon>
        <taxon>Caryophanaceae</taxon>
        <taxon>Sporosarcina</taxon>
    </lineage>
</organism>
<name>A0A1D8JF35_9BACL</name>
<dbReference type="InterPro" id="IPR006175">
    <property type="entry name" value="YjgF/YER057c/UK114"/>
</dbReference>
<dbReference type="FunFam" id="3.30.1330.40:FF:000001">
    <property type="entry name" value="L-PSP family endoribonuclease"/>
    <property type="match status" value="1"/>
</dbReference>
<dbReference type="PANTHER" id="PTHR11803:SF39">
    <property type="entry name" value="2-IMINOBUTANOATE_2-IMINOPROPANOATE DEAMINASE"/>
    <property type="match status" value="1"/>
</dbReference>
<evidence type="ECO:0000256" key="1">
    <source>
        <dbReference type="ARBA" id="ARBA00010552"/>
    </source>
</evidence>
<dbReference type="EMBL" id="CP017560">
    <property type="protein sequence ID" value="AOV07315.1"/>
    <property type="molecule type" value="Genomic_DNA"/>
</dbReference>
<proteinExistence type="inferred from homology"/>
<dbReference type="RefSeq" id="WP_075527446.1">
    <property type="nucleotide sequence ID" value="NZ_CP017560.1"/>
</dbReference>
<accession>A0A1D8JF35</accession>
<dbReference type="InterPro" id="IPR035959">
    <property type="entry name" value="RutC-like_sf"/>
</dbReference>
<dbReference type="AlphaFoldDB" id="A0A1D8JF35"/>
<keyword evidence="3" id="KW-1185">Reference proteome</keyword>
<dbReference type="Gene3D" id="3.30.1330.40">
    <property type="entry name" value="RutC-like"/>
    <property type="match status" value="3"/>
</dbReference>
<dbReference type="Proteomes" id="UP000185746">
    <property type="component" value="Chromosome"/>
</dbReference>
<dbReference type="SUPFAM" id="SSF55298">
    <property type="entry name" value="YjgF-like"/>
    <property type="match status" value="3"/>
</dbReference>
<reference evidence="2 3" key="1">
    <citation type="submission" date="2016-09" db="EMBL/GenBank/DDBJ databases">
        <title>Complete genome sequence of the Lysinibacillus sphaericus LMG 22257, a specie of Bacillus with ureolytic activity that can effectively biodeposit calcium carbonate.</title>
        <authorList>
            <person name="Yan W."/>
        </authorList>
    </citation>
    <scope>NUCLEOTIDE SEQUENCE [LARGE SCALE GENOMIC DNA]</scope>
    <source>
        <strain evidence="2 3">LMG 22257</strain>
    </source>
</reference>
<dbReference type="GO" id="GO:0019239">
    <property type="term" value="F:deaminase activity"/>
    <property type="evidence" value="ECO:0007669"/>
    <property type="project" value="TreeGrafter"/>
</dbReference>